<dbReference type="SUPFAM" id="SSF52980">
    <property type="entry name" value="Restriction endonuclease-like"/>
    <property type="match status" value="1"/>
</dbReference>
<organism evidence="2 3">
    <name type="scientific">Emiliania huxleyi (strain CCMP1516)</name>
    <dbReference type="NCBI Taxonomy" id="280463"/>
    <lineage>
        <taxon>Eukaryota</taxon>
        <taxon>Haptista</taxon>
        <taxon>Haptophyta</taxon>
        <taxon>Prymnesiophyceae</taxon>
        <taxon>Isochrysidales</taxon>
        <taxon>Noelaerhabdaceae</taxon>
        <taxon>Emiliania</taxon>
    </lineage>
</organism>
<dbReference type="GO" id="GO:0044528">
    <property type="term" value="P:regulation of mitochondrial mRNA stability"/>
    <property type="evidence" value="ECO:0007669"/>
    <property type="project" value="TreeGrafter"/>
</dbReference>
<dbReference type="PaxDb" id="2903-EOD21247"/>
<dbReference type="KEGG" id="ehx:EMIHUDRAFT_368844"/>
<dbReference type="Proteomes" id="UP000013827">
    <property type="component" value="Unassembled WGS sequence"/>
</dbReference>
<evidence type="ECO:0000313" key="2">
    <source>
        <dbReference type="EnsemblProtists" id="EOD21247"/>
    </source>
</evidence>
<dbReference type="GO" id="GO:0035770">
    <property type="term" value="C:ribonucleoprotein granule"/>
    <property type="evidence" value="ECO:0007669"/>
    <property type="project" value="TreeGrafter"/>
</dbReference>
<dbReference type="InterPro" id="IPR013584">
    <property type="entry name" value="RAP"/>
</dbReference>
<reference evidence="2" key="2">
    <citation type="submission" date="2024-10" db="UniProtKB">
        <authorList>
            <consortium name="EnsemblProtists"/>
        </authorList>
    </citation>
    <scope>IDENTIFICATION</scope>
</reference>
<name>A0A0D3JCL2_EMIH1</name>
<feature type="domain" description="RAP" evidence="1">
    <location>
        <begin position="66"/>
        <end position="128"/>
    </location>
</feature>
<dbReference type="GeneID" id="17266804"/>
<dbReference type="HOGENOM" id="CLU_145808_0_0_1"/>
<keyword evidence="3" id="KW-1185">Reference proteome</keyword>
<dbReference type="InterPro" id="IPR050870">
    <property type="entry name" value="FAST_kinase"/>
</dbReference>
<dbReference type="Gene3D" id="3.40.960.10">
    <property type="entry name" value="VSR Endonuclease"/>
    <property type="match status" value="1"/>
</dbReference>
<dbReference type="InterPro" id="IPR011335">
    <property type="entry name" value="Restrct_endonuc-II-like"/>
</dbReference>
<dbReference type="PROSITE" id="PS51286">
    <property type="entry name" value="RAP"/>
    <property type="match status" value="1"/>
</dbReference>
<reference evidence="3" key="1">
    <citation type="journal article" date="2013" name="Nature">
        <title>Pan genome of the phytoplankton Emiliania underpins its global distribution.</title>
        <authorList>
            <person name="Read B.A."/>
            <person name="Kegel J."/>
            <person name="Klute M.J."/>
            <person name="Kuo A."/>
            <person name="Lefebvre S.C."/>
            <person name="Maumus F."/>
            <person name="Mayer C."/>
            <person name="Miller J."/>
            <person name="Monier A."/>
            <person name="Salamov A."/>
            <person name="Young J."/>
            <person name="Aguilar M."/>
            <person name="Claverie J.M."/>
            <person name="Frickenhaus S."/>
            <person name="Gonzalez K."/>
            <person name="Herman E.K."/>
            <person name="Lin Y.C."/>
            <person name="Napier J."/>
            <person name="Ogata H."/>
            <person name="Sarno A.F."/>
            <person name="Shmutz J."/>
            <person name="Schroeder D."/>
            <person name="de Vargas C."/>
            <person name="Verret F."/>
            <person name="von Dassow P."/>
            <person name="Valentin K."/>
            <person name="Van de Peer Y."/>
            <person name="Wheeler G."/>
            <person name="Dacks J.B."/>
            <person name="Delwiche C.F."/>
            <person name="Dyhrman S.T."/>
            <person name="Glockner G."/>
            <person name="John U."/>
            <person name="Richards T."/>
            <person name="Worden A.Z."/>
            <person name="Zhang X."/>
            <person name="Grigoriev I.V."/>
            <person name="Allen A.E."/>
            <person name="Bidle K."/>
            <person name="Borodovsky M."/>
            <person name="Bowler C."/>
            <person name="Brownlee C."/>
            <person name="Cock J.M."/>
            <person name="Elias M."/>
            <person name="Gladyshev V.N."/>
            <person name="Groth M."/>
            <person name="Guda C."/>
            <person name="Hadaegh A."/>
            <person name="Iglesias-Rodriguez M.D."/>
            <person name="Jenkins J."/>
            <person name="Jones B.M."/>
            <person name="Lawson T."/>
            <person name="Leese F."/>
            <person name="Lindquist E."/>
            <person name="Lobanov A."/>
            <person name="Lomsadze A."/>
            <person name="Malik S.B."/>
            <person name="Marsh M.E."/>
            <person name="Mackinder L."/>
            <person name="Mock T."/>
            <person name="Mueller-Roeber B."/>
            <person name="Pagarete A."/>
            <person name="Parker M."/>
            <person name="Probert I."/>
            <person name="Quesneville H."/>
            <person name="Raines C."/>
            <person name="Rensing S.A."/>
            <person name="Riano-Pachon D.M."/>
            <person name="Richier S."/>
            <person name="Rokitta S."/>
            <person name="Shiraiwa Y."/>
            <person name="Soanes D.M."/>
            <person name="van der Giezen M."/>
            <person name="Wahlund T.M."/>
            <person name="Williams B."/>
            <person name="Wilson W."/>
            <person name="Wolfe G."/>
            <person name="Wurch L.L."/>
        </authorList>
    </citation>
    <scope>NUCLEOTIDE SEQUENCE</scope>
</reference>
<proteinExistence type="predicted"/>
<dbReference type="AlphaFoldDB" id="A0A0D3JCL2"/>
<dbReference type="RefSeq" id="XP_005773676.1">
    <property type="nucleotide sequence ID" value="XM_005773619.1"/>
</dbReference>
<sequence length="133" mass="14668">MHDTQVRVSALQRSVAAALAAVRFGFEEETRSVAAALAAVRFGFEEEYDEPRTGYSLDLALPSSRIAIEVDGPTHFLLPDGRGVRKPNGHTLLKRRLLAAAGWRVISVPFFAWDGLRSAGERQAYLEWVVASQ</sequence>
<dbReference type="SMART" id="SM00952">
    <property type="entry name" value="RAP"/>
    <property type="match status" value="1"/>
</dbReference>
<evidence type="ECO:0000259" key="1">
    <source>
        <dbReference type="PROSITE" id="PS51286"/>
    </source>
</evidence>
<dbReference type="EnsemblProtists" id="EOD21247">
    <property type="protein sequence ID" value="EOD21247"/>
    <property type="gene ID" value="EMIHUDRAFT_368844"/>
</dbReference>
<dbReference type="GO" id="GO:0006281">
    <property type="term" value="P:DNA repair"/>
    <property type="evidence" value="ECO:0007669"/>
    <property type="project" value="UniProtKB-ARBA"/>
</dbReference>
<dbReference type="PANTHER" id="PTHR21228">
    <property type="entry name" value="FAST LEU-RICH DOMAIN-CONTAINING"/>
    <property type="match status" value="1"/>
</dbReference>
<dbReference type="GO" id="GO:0000963">
    <property type="term" value="P:mitochondrial RNA processing"/>
    <property type="evidence" value="ECO:0007669"/>
    <property type="project" value="TreeGrafter"/>
</dbReference>
<protein>
    <recommendedName>
        <fullName evidence="1">RAP domain-containing protein</fullName>
    </recommendedName>
</protein>
<dbReference type="Pfam" id="PF08373">
    <property type="entry name" value="RAP"/>
    <property type="match status" value="1"/>
</dbReference>
<accession>A0A0D3JCL2</accession>
<dbReference type="PANTHER" id="PTHR21228:SF40">
    <property type="entry name" value="LD45607P"/>
    <property type="match status" value="1"/>
</dbReference>
<dbReference type="GO" id="GO:0003723">
    <property type="term" value="F:RNA binding"/>
    <property type="evidence" value="ECO:0007669"/>
    <property type="project" value="TreeGrafter"/>
</dbReference>
<evidence type="ECO:0000313" key="3">
    <source>
        <dbReference type="Proteomes" id="UP000013827"/>
    </source>
</evidence>
<dbReference type="GO" id="GO:0005759">
    <property type="term" value="C:mitochondrial matrix"/>
    <property type="evidence" value="ECO:0007669"/>
    <property type="project" value="TreeGrafter"/>
</dbReference>